<sequence>MMRNVVIYISLSAAFLLFHSRDRNKSPNTYHNTHTSSLYGEISLPSPINYYMPSISNLTLFRYTRSIDTVPYTRCGQRRILHKKFEKDDYNTGVFKQSGSEKIDIVLTVPYGNNISLPSIQSLPPKGTVFLIKPSLVTTPVSILKHVNKLCRVRSILASALRDLKFQVHEEIQCTSSTGSIRRVDIIAINRKRNQAVVLDPTVRFEINIDRAKEVDLNTIRKYQESEGSKDDNCDCVELRKHLVLVTDPEGAGDQYAFDNPCFKGMAFTTLKFTGTFFFPQVVAIREDVQNVHLLLEYRPHIDVSLTCEHDPKLQEYCVYPQNMPQFDSEGIPNQAPETNKPMILNGPTSRNREGSDQVSVEAKQLGHLYLSIDQETFDPSTGEPYDCSVQERHHARSECVDD</sequence>
<comment type="caution">
    <text evidence="2">The sequence shown here is derived from an EMBL/GenBank/DDBJ whole genome shotgun (WGS) entry which is preliminary data.</text>
</comment>
<evidence type="ECO:0000313" key="3">
    <source>
        <dbReference type="Proteomes" id="UP001148838"/>
    </source>
</evidence>
<accession>A0ABQ8T7F4</accession>
<evidence type="ECO:0000313" key="2">
    <source>
        <dbReference type="EMBL" id="KAJ4442438.1"/>
    </source>
</evidence>
<gene>
    <name evidence="2" type="ORF">ANN_04024</name>
</gene>
<reference evidence="2 3" key="1">
    <citation type="journal article" date="2022" name="Allergy">
        <title>Genome assembly and annotation of Periplaneta americana reveal a comprehensive cockroach allergen profile.</title>
        <authorList>
            <person name="Wang L."/>
            <person name="Xiong Q."/>
            <person name="Saelim N."/>
            <person name="Wang L."/>
            <person name="Nong W."/>
            <person name="Wan A.T."/>
            <person name="Shi M."/>
            <person name="Liu X."/>
            <person name="Cao Q."/>
            <person name="Hui J.H.L."/>
            <person name="Sookrung N."/>
            <person name="Leung T.F."/>
            <person name="Tungtrongchitr A."/>
            <person name="Tsui S.K.W."/>
        </authorList>
    </citation>
    <scope>NUCLEOTIDE SEQUENCE [LARGE SCALE GENOMIC DNA]</scope>
    <source>
        <strain evidence="2">PWHHKU_190912</strain>
    </source>
</reference>
<keyword evidence="3" id="KW-1185">Reference proteome</keyword>
<feature type="signal peptide" evidence="1">
    <location>
        <begin position="1"/>
        <end position="20"/>
    </location>
</feature>
<dbReference type="Proteomes" id="UP001148838">
    <property type="component" value="Unassembled WGS sequence"/>
</dbReference>
<evidence type="ECO:0000256" key="1">
    <source>
        <dbReference type="SAM" id="SignalP"/>
    </source>
</evidence>
<keyword evidence="1" id="KW-0732">Signal</keyword>
<proteinExistence type="predicted"/>
<dbReference type="EMBL" id="JAJSOF020000013">
    <property type="protein sequence ID" value="KAJ4442438.1"/>
    <property type="molecule type" value="Genomic_DNA"/>
</dbReference>
<name>A0ABQ8T7F4_PERAM</name>
<feature type="chain" id="PRO_5047166500" evidence="1">
    <location>
        <begin position="21"/>
        <end position="403"/>
    </location>
</feature>
<organism evidence="2 3">
    <name type="scientific">Periplaneta americana</name>
    <name type="common">American cockroach</name>
    <name type="synonym">Blatta americana</name>
    <dbReference type="NCBI Taxonomy" id="6978"/>
    <lineage>
        <taxon>Eukaryota</taxon>
        <taxon>Metazoa</taxon>
        <taxon>Ecdysozoa</taxon>
        <taxon>Arthropoda</taxon>
        <taxon>Hexapoda</taxon>
        <taxon>Insecta</taxon>
        <taxon>Pterygota</taxon>
        <taxon>Neoptera</taxon>
        <taxon>Polyneoptera</taxon>
        <taxon>Dictyoptera</taxon>
        <taxon>Blattodea</taxon>
        <taxon>Blattoidea</taxon>
        <taxon>Blattidae</taxon>
        <taxon>Blattinae</taxon>
        <taxon>Periplaneta</taxon>
    </lineage>
</organism>
<protein>
    <submittedName>
        <fullName evidence="2">Uncharacterized protein</fullName>
    </submittedName>
</protein>